<reference evidence="3" key="1">
    <citation type="submission" date="2023-07" db="EMBL/GenBank/DDBJ databases">
        <authorList>
            <consortium name="CYATHOMIX"/>
        </authorList>
    </citation>
    <scope>NUCLEOTIDE SEQUENCE</scope>
    <source>
        <strain evidence="3">N/A</strain>
    </source>
</reference>
<keyword evidence="2" id="KW-0812">Transmembrane</keyword>
<dbReference type="EMBL" id="CATQJL010000305">
    <property type="protein sequence ID" value="CAJ0602969.1"/>
    <property type="molecule type" value="Genomic_DNA"/>
</dbReference>
<comment type="caution">
    <text evidence="3">The sequence shown here is derived from an EMBL/GenBank/DDBJ whole genome shotgun (WGS) entry which is preliminary data.</text>
</comment>
<feature type="transmembrane region" description="Helical" evidence="2">
    <location>
        <begin position="107"/>
        <end position="126"/>
    </location>
</feature>
<feature type="transmembrane region" description="Helical" evidence="2">
    <location>
        <begin position="83"/>
        <end position="101"/>
    </location>
</feature>
<feature type="transmembrane region" description="Helical" evidence="2">
    <location>
        <begin position="202"/>
        <end position="221"/>
    </location>
</feature>
<protein>
    <submittedName>
        <fullName evidence="3">Uncharacterized protein</fullName>
    </submittedName>
</protein>
<dbReference type="Proteomes" id="UP001176961">
    <property type="component" value="Unassembled WGS sequence"/>
</dbReference>
<organism evidence="3 4">
    <name type="scientific">Cylicocyclus nassatus</name>
    <name type="common">Nematode worm</name>
    <dbReference type="NCBI Taxonomy" id="53992"/>
    <lineage>
        <taxon>Eukaryota</taxon>
        <taxon>Metazoa</taxon>
        <taxon>Ecdysozoa</taxon>
        <taxon>Nematoda</taxon>
        <taxon>Chromadorea</taxon>
        <taxon>Rhabditida</taxon>
        <taxon>Rhabditina</taxon>
        <taxon>Rhabditomorpha</taxon>
        <taxon>Strongyloidea</taxon>
        <taxon>Strongylidae</taxon>
        <taxon>Cylicocyclus</taxon>
    </lineage>
</organism>
<feature type="transmembrane region" description="Helical" evidence="2">
    <location>
        <begin position="262"/>
        <end position="280"/>
    </location>
</feature>
<evidence type="ECO:0000256" key="2">
    <source>
        <dbReference type="SAM" id="Phobius"/>
    </source>
</evidence>
<name>A0AA36H3G5_CYLNA</name>
<evidence type="ECO:0000313" key="4">
    <source>
        <dbReference type="Proteomes" id="UP001176961"/>
    </source>
</evidence>
<accession>A0AA36H3G5</accession>
<evidence type="ECO:0000313" key="3">
    <source>
        <dbReference type="EMBL" id="CAJ0602969.1"/>
    </source>
</evidence>
<keyword evidence="2" id="KW-1133">Transmembrane helix</keyword>
<proteinExistence type="predicted"/>
<gene>
    <name evidence="3" type="ORF">CYNAS_LOCUS14952</name>
</gene>
<keyword evidence="4" id="KW-1185">Reference proteome</keyword>
<evidence type="ECO:0000256" key="1">
    <source>
        <dbReference type="SAM" id="MobiDB-lite"/>
    </source>
</evidence>
<keyword evidence="2" id="KW-0472">Membrane</keyword>
<dbReference type="AlphaFoldDB" id="A0AA36H3G5"/>
<feature type="transmembrane region" description="Helical" evidence="2">
    <location>
        <begin position="147"/>
        <end position="171"/>
    </location>
</feature>
<sequence length="299" mass="33630">MLRPSKESERNKIQRRSEPSDKENLSEDTSRTQAGADKRTFGQIIGVNIPPMIDERLTEVYRKLVDTTPLPRFFDYGHMFESYVWRAVFLTSFTLGIRFGNLDAVSYVLLGIFGKYLIFLLTYMVIPPFMIFFSKRMQKELTIHEQRIILIIVAAQLGVYSSVINQHYVIIDTAAPSYFLPGLVGLTVQLVGPRFGHNRIQFLAVSVGSAFTAGVVLMAVFHDISFAALIGLIISAVCATINLQLMVYSIRQGGIDMMGGHITAVMMAVYMHLVFSRLFGEYSEEEKSTPSVTKPLLYS</sequence>
<feature type="transmembrane region" description="Helical" evidence="2">
    <location>
        <begin position="227"/>
        <end position="250"/>
    </location>
</feature>
<feature type="region of interest" description="Disordered" evidence="1">
    <location>
        <begin position="1"/>
        <end position="33"/>
    </location>
</feature>